<gene>
    <name evidence="1" type="ORF">FHX74_000627</name>
</gene>
<comment type="caution">
    <text evidence="1">The sequence shown here is derived from an EMBL/GenBank/DDBJ whole genome shotgun (WGS) entry which is preliminary data.</text>
</comment>
<accession>A0A7W3P4L1</accession>
<evidence type="ECO:0000313" key="2">
    <source>
        <dbReference type="Proteomes" id="UP000523079"/>
    </source>
</evidence>
<sequence>MIMVIVIMLVVVSVVLLVRTATSGSVGDRHAGTSWRDSRRATAARVWGMICSP</sequence>
<proteinExistence type="predicted"/>
<organism evidence="1 2">
    <name type="scientific">Microlunatus kandeliicorticis</name>
    <dbReference type="NCBI Taxonomy" id="1759536"/>
    <lineage>
        <taxon>Bacteria</taxon>
        <taxon>Bacillati</taxon>
        <taxon>Actinomycetota</taxon>
        <taxon>Actinomycetes</taxon>
        <taxon>Propionibacteriales</taxon>
        <taxon>Propionibacteriaceae</taxon>
        <taxon>Microlunatus</taxon>
    </lineage>
</organism>
<dbReference type="EMBL" id="JACGWT010000001">
    <property type="protein sequence ID" value="MBA8793033.1"/>
    <property type="molecule type" value="Genomic_DNA"/>
</dbReference>
<dbReference type="Proteomes" id="UP000523079">
    <property type="component" value="Unassembled WGS sequence"/>
</dbReference>
<keyword evidence="2" id="KW-1185">Reference proteome</keyword>
<evidence type="ECO:0000313" key="1">
    <source>
        <dbReference type="EMBL" id="MBA8793033.1"/>
    </source>
</evidence>
<name>A0A7W3P4L1_9ACTN</name>
<reference evidence="1 2" key="1">
    <citation type="submission" date="2020-07" db="EMBL/GenBank/DDBJ databases">
        <title>Sequencing the genomes of 1000 actinobacteria strains.</title>
        <authorList>
            <person name="Klenk H.-P."/>
        </authorList>
    </citation>
    <scope>NUCLEOTIDE SEQUENCE [LARGE SCALE GENOMIC DNA]</scope>
    <source>
        <strain evidence="1 2">DSM 100723</strain>
    </source>
</reference>
<dbReference type="AlphaFoldDB" id="A0A7W3P4L1"/>
<protein>
    <submittedName>
        <fullName evidence="1">Uncharacterized protein</fullName>
    </submittedName>
</protein>